<protein>
    <submittedName>
        <fullName evidence="1">Uncharacterized protein</fullName>
    </submittedName>
</protein>
<evidence type="ECO:0000313" key="1">
    <source>
        <dbReference type="EMBL" id="KAK1729268.1"/>
    </source>
</evidence>
<accession>A0AAD8XKW1</accession>
<dbReference type="AlphaFoldDB" id="A0AAD8XKW1"/>
<proteinExistence type="predicted"/>
<dbReference type="RefSeq" id="XP_060369323.1">
    <property type="nucleotide sequence ID" value="XM_060510127.1"/>
</dbReference>
<gene>
    <name evidence="1" type="ORF">BDZ83DRAFT_647917</name>
</gene>
<evidence type="ECO:0000313" key="2">
    <source>
        <dbReference type="Proteomes" id="UP001244207"/>
    </source>
</evidence>
<keyword evidence="2" id="KW-1185">Reference proteome</keyword>
<comment type="caution">
    <text evidence="1">The sequence shown here is derived from an EMBL/GenBank/DDBJ whole genome shotgun (WGS) entry which is preliminary data.</text>
</comment>
<sequence length="151" mass="16522">MEPWHGPMGAPTLGCVIDYLSNVGVLYEKPPPDLHLSSHLDVPQSLFWDSRDRRCNMYVSRGSICDIGFLSAVIDNGSYLTSGTTANANFCPSLSISRFRFLPPPPPPPHEAHPLPPKTETRLQTTLQSNPLFVPLLYVHSDLAVSCAPGP</sequence>
<name>A0AAD8XKW1_GLOAC</name>
<organism evidence="1 2">
    <name type="scientific">Glomerella acutata</name>
    <name type="common">Colletotrichum acutatum</name>
    <dbReference type="NCBI Taxonomy" id="27357"/>
    <lineage>
        <taxon>Eukaryota</taxon>
        <taxon>Fungi</taxon>
        <taxon>Dikarya</taxon>
        <taxon>Ascomycota</taxon>
        <taxon>Pezizomycotina</taxon>
        <taxon>Sordariomycetes</taxon>
        <taxon>Hypocreomycetidae</taxon>
        <taxon>Glomerellales</taxon>
        <taxon>Glomerellaceae</taxon>
        <taxon>Colletotrichum</taxon>
        <taxon>Colletotrichum acutatum species complex</taxon>
    </lineage>
</organism>
<dbReference type="EMBL" id="JAHMHS010000012">
    <property type="protein sequence ID" value="KAK1729268.1"/>
    <property type="molecule type" value="Genomic_DNA"/>
</dbReference>
<dbReference type="Proteomes" id="UP001244207">
    <property type="component" value="Unassembled WGS sequence"/>
</dbReference>
<reference evidence="1" key="1">
    <citation type="submission" date="2021-12" db="EMBL/GenBank/DDBJ databases">
        <title>Comparative genomics, transcriptomics and evolutionary studies reveal genomic signatures of adaptation to plant cell wall in hemibiotrophic fungi.</title>
        <authorList>
            <consortium name="DOE Joint Genome Institute"/>
            <person name="Baroncelli R."/>
            <person name="Diaz J.F."/>
            <person name="Benocci T."/>
            <person name="Peng M."/>
            <person name="Battaglia E."/>
            <person name="Haridas S."/>
            <person name="Andreopoulos W."/>
            <person name="Labutti K."/>
            <person name="Pangilinan J."/>
            <person name="Floch G.L."/>
            <person name="Makela M.R."/>
            <person name="Henrissat B."/>
            <person name="Grigoriev I.V."/>
            <person name="Crouch J.A."/>
            <person name="De Vries R.P."/>
            <person name="Sukno S.A."/>
            <person name="Thon M.R."/>
        </authorList>
    </citation>
    <scope>NUCLEOTIDE SEQUENCE</scope>
    <source>
        <strain evidence="1">CBS 112980</strain>
    </source>
</reference>
<dbReference type="GeneID" id="85394026"/>